<comment type="caution">
    <text evidence="2">The sequence shown here is derived from an EMBL/GenBank/DDBJ whole genome shotgun (WGS) entry which is preliminary data.</text>
</comment>
<evidence type="ECO:0000313" key="2">
    <source>
        <dbReference type="EMBL" id="MBB6544570.1"/>
    </source>
</evidence>
<feature type="domain" description="Serine aminopeptidase S33" evidence="1">
    <location>
        <begin position="29"/>
        <end position="239"/>
    </location>
</feature>
<dbReference type="InterPro" id="IPR022742">
    <property type="entry name" value="Hydrolase_4"/>
</dbReference>
<name>A0A7X0NJH6_9GAMM</name>
<protein>
    <submittedName>
        <fullName evidence="2">Putative alpha/beta hydrolase</fullName>
    </submittedName>
</protein>
<evidence type="ECO:0000259" key="1">
    <source>
        <dbReference type="Pfam" id="PF12146"/>
    </source>
</evidence>
<keyword evidence="2" id="KW-0378">Hydrolase</keyword>
<organism evidence="2 3">
    <name type="scientific">Thalassotalea piscium</name>
    <dbReference type="NCBI Taxonomy" id="1230533"/>
    <lineage>
        <taxon>Bacteria</taxon>
        <taxon>Pseudomonadati</taxon>
        <taxon>Pseudomonadota</taxon>
        <taxon>Gammaproteobacteria</taxon>
        <taxon>Alteromonadales</taxon>
        <taxon>Colwelliaceae</taxon>
        <taxon>Thalassotalea</taxon>
    </lineage>
</organism>
<sequence>MDKTISSDIKIKCADGEYIAATIHSPTSHIKGAILIAPATGIKRQFYANFSNYLSSNGYGVIRFDNRGIAESLVGDINNSKVSLQCWGEQDMPAVLTQLQKSFPNTNYHLIGHSAGGQLVGLMHNALELSSIFNFASSSGQLNNMSSSYRLKANIFMNLFIPLSNVLFGHTKSQWIGMGEPLPKNVAKQWRDWCNGQGYVKVAFGKTVNHHLYDKISLPSLWVNSTDDEIANDANVKDMLSVFGQLNANAKTLTFNANDYGLDEIGHMKFFSKKSKVLWPHALEWLEQQSSNTAKK</sequence>
<dbReference type="PIRSF" id="PIRSF037442">
    <property type="entry name" value="UCP037442_abhydr"/>
    <property type="match status" value="1"/>
</dbReference>
<reference evidence="2 3" key="1">
    <citation type="submission" date="2020-08" db="EMBL/GenBank/DDBJ databases">
        <title>Genomic Encyclopedia of Type Strains, Phase IV (KMG-IV): sequencing the most valuable type-strain genomes for metagenomic binning, comparative biology and taxonomic classification.</title>
        <authorList>
            <person name="Goeker M."/>
        </authorList>
    </citation>
    <scope>NUCLEOTIDE SEQUENCE [LARGE SCALE GENOMIC DNA]</scope>
    <source>
        <strain evidence="2 3">DSM 26287</strain>
    </source>
</reference>
<proteinExistence type="predicted"/>
<dbReference type="Gene3D" id="3.40.50.1820">
    <property type="entry name" value="alpha/beta hydrolase"/>
    <property type="match status" value="1"/>
</dbReference>
<keyword evidence="3" id="KW-1185">Reference proteome</keyword>
<dbReference type="AlphaFoldDB" id="A0A7X0NJH6"/>
<dbReference type="InterPro" id="IPR029058">
    <property type="entry name" value="AB_hydrolase_fold"/>
</dbReference>
<evidence type="ECO:0000313" key="3">
    <source>
        <dbReference type="Proteomes" id="UP000537141"/>
    </source>
</evidence>
<dbReference type="Pfam" id="PF12146">
    <property type="entry name" value="Hydrolase_4"/>
    <property type="match status" value="1"/>
</dbReference>
<dbReference type="SUPFAM" id="SSF53474">
    <property type="entry name" value="alpha/beta-Hydrolases"/>
    <property type="match status" value="1"/>
</dbReference>
<accession>A0A7X0NJH6</accession>
<dbReference type="InterPro" id="IPR017208">
    <property type="entry name" value="UCP037442_abhydr"/>
</dbReference>
<dbReference type="RefSeq" id="WP_184425805.1">
    <property type="nucleotide sequence ID" value="NZ_AP027362.1"/>
</dbReference>
<gene>
    <name evidence="2" type="ORF">HNQ55_003103</name>
</gene>
<dbReference type="Proteomes" id="UP000537141">
    <property type="component" value="Unassembled WGS sequence"/>
</dbReference>
<dbReference type="EMBL" id="JACHHU010000032">
    <property type="protein sequence ID" value="MBB6544570.1"/>
    <property type="molecule type" value="Genomic_DNA"/>
</dbReference>
<dbReference type="GO" id="GO:0016787">
    <property type="term" value="F:hydrolase activity"/>
    <property type="evidence" value="ECO:0007669"/>
    <property type="project" value="UniProtKB-KW"/>
</dbReference>